<feature type="region of interest" description="Disordered" evidence="5">
    <location>
        <begin position="1"/>
        <end position="20"/>
    </location>
</feature>
<accession>A0A6A5YBE9</accession>
<sequence>MESATSTPDSKSIFEGNNASPDPENAISKFASNTAHNYSYPLWRKCLIVFVTSWMTLASTFSSTSLFTASSEIAADFSTTATKVNLSIAGVILAMGFSTFIWGPIGRIVGRKIAYNACIVALLAFSIGAAVAPNFRTFVVMRVISGLQGTYFHVSGQVILASCFPPTQRGTATGFFLAGTTLGPPLGPLFAGIIVTFTSWRIIIWTQAAMIGFGFVMSILFIPWNKVDEKRDHPPSVREALAFFSPSPILKQMLLPNVLFTDLACGLLSWTQYQLLSAPRKILTNRFHLTSPLIAGLFYLAPAAGFLAGTMIGGRFSDRTVCRWIDRRNGVRLPQDRLNAGMISFFFVVPAASLVYGWCLEYNKGGLALPIVMAFFTAAGLLSAFASLNTYCAEVLPSERLQVIAGKYCIQYILGACGSGSADPLIEAIGVGPMSTIGATLVLIGGILTLITARYGLRMQDWVERRSTGQSNGEKPR</sequence>
<keyword evidence="9" id="KW-1185">Reference proteome</keyword>
<evidence type="ECO:0000256" key="4">
    <source>
        <dbReference type="ARBA" id="ARBA00023136"/>
    </source>
</evidence>
<feature type="transmembrane region" description="Helical" evidence="6">
    <location>
        <begin position="409"/>
        <end position="431"/>
    </location>
</feature>
<evidence type="ECO:0000313" key="8">
    <source>
        <dbReference type="EMBL" id="KAF2089028.1"/>
    </source>
</evidence>
<feature type="transmembrane region" description="Helical" evidence="6">
    <location>
        <begin position="202"/>
        <end position="222"/>
    </location>
</feature>
<dbReference type="Pfam" id="PF07690">
    <property type="entry name" value="MFS_1"/>
    <property type="match status" value="1"/>
</dbReference>
<evidence type="ECO:0000313" key="9">
    <source>
        <dbReference type="Proteomes" id="UP000799776"/>
    </source>
</evidence>
<dbReference type="InterPro" id="IPR011701">
    <property type="entry name" value="MFS"/>
</dbReference>
<comment type="subcellular location">
    <subcellularLocation>
        <location evidence="1">Membrane</location>
        <topology evidence="1">Multi-pass membrane protein</topology>
    </subcellularLocation>
</comment>
<evidence type="ECO:0000256" key="2">
    <source>
        <dbReference type="ARBA" id="ARBA00022692"/>
    </source>
</evidence>
<keyword evidence="3 6" id="KW-1133">Transmembrane helix</keyword>
<dbReference type="PROSITE" id="PS50850">
    <property type="entry name" value="MFS"/>
    <property type="match status" value="1"/>
</dbReference>
<dbReference type="InterPro" id="IPR020846">
    <property type="entry name" value="MFS_dom"/>
</dbReference>
<dbReference type="AlphaFoldDB" id="A0A6A5YBE9"/>
<dbReference type="InterPro" id="IPR036259">
    <property type="entry name" value="MFS_trans_sf"/>
</dbReference>
<dbReference type="OrthoDB" id="3066029at2759"/>
<feature type="transmembrane region" description="Helical" evidence="6">
    <location>
        <begin position="437"/>
        <end position="457"/>
    </location>
</feature>
<dbReference type="SUPFAM" id="SSF103473">
    <property type="entry name" value="MFS general substrate transporter"/>
    <property type="match status" value="1"/>
</dbReference>
<evidence type="ECO:0000259" key="7">
    <source>
        <dbReference type="PROSITE" id="PS50850"/>
    </source>
</evidence>
<dbReference type="PANTHER" id="PTHR23502:SF152">
    <property type="entry name" value="MAJOR FACILITATOR SUPERFAMILY (MFS) PROFILE DOMAIN-CONTAINING PROTEIN-RELATED"/>
    <property type="match status" value="1"/>
</dbReference>
<dbReference type="PANTHER" id="PTHR23502">
    <property type="entry name" value="MAJOR FACILITATOR SUPERFAMILY"/>
    <property type="match status" value="1"/>
</dbReference>
<dbReference type="Gene3D" id="1.20.1250.20">
    <property type="entry name" value="MFS general substrate transporter like domains"/>
    <property type="match status" value="1"/>
</dbReference>
<name>A0A6A5YBE9_9PEZI</name>
<evidence type="ECO:0000256" key="1">
    <source>
        <dbReference type="ARBA" id="ARBA00004141"/>
    </source>
</evidence>
<feature type="transmembrane region" description="Helical" evidence="6">
    <location>
        <begin position="338"/>
        <end position="356"/>
    </location>
</feature>
<feature type="transmembrane region" description="Helical" evidence="6">
    <location>
        <begin position="368"/>
        <end position="388"/>
    </location>
</feature>
<feature type="transmembrane region" description="Helical" evidence="6">
    <location>
        <begin position="293"/>
        <end position="317"/>
    </location>
</feature>
<feature type="transmembrane region" description="Helical" evidence="6">
    <location>
        <begin position="175"/>
        <end position="196"/>
    </location>
</feature>
<dbReference type="GO" id="GO:0022857">
    <property type="term" value="F:transmembrane transporter activity"/>
    <property type="evidence" value="ECO:0007669"/>
    <property type="project" value="InterPro"/>
</dbReference>
<evidence type="ECO:0000256" key="3">
    <source>
        <dbReference type="ARBA" id="ARBA00022989"/>
    </source>
</evidence>
<feature type="transmembrane region" description="Helical" evidence="6">
    <location>
        <begin position="87"/>
        <end position="106"/>
    </location>
</feature>
<evidence type="ECO:0000256" key="6">
    <source>
        <dbReference type="SAM" id="Phobius"/>
    </source>
</evidence>
<dbReference type="GO" id="GO:0005886">
    <property type="term" value="C:plasma membrane"/>
    <property type="evidence" value="ECO:0007669"/>
    <property type="project" value="TreeGrafter"/>
</dbReference>
<dbReference type="Proteomes" id="UP000799776">
    <property type="component" value="Unassembled WGS sequence"/>
</dbReference>
<keyword evidence="2 6" id="KW-0812">Transmembrane</keyword>
<feature type="transmembrane region" description="Helical" evidence="6">
    <location>
        <begin position="46"/>
        <end position="67"/>
    </location>
</feature>
<feature type="transmembrane region" description="Helical" evidence="6">
    <location>
        <begin position="113"/>
        <end position="133"/>
    </location>
</feature>
<proteinExistence type="predicted"/>
<protein>
    <submittedName>
        <fullName evidence="8">Synaptic vesicle transporter</fullName>
    </submittedName>
</protein>
<keyword evidence="4 6" id="KW-0472">Membrane</keyword>
<evidence type="ECO:0000256" key="5">
    <source>
        <dbReference type="SAM" id="MobiDB-lite"/>
    </source>
</evidence>
<organism evidence="8 9">
    <name type="scientific">Saccharata proteae CBS 121410</name>
    <dbReference type="NCBI Taxonomy" id="1314787"/>
    <lineage>
        <taxon>Eukaryota</taxon>
        <taxon>Fungi</taxon>
        <taxon>Dikarya</taxon>
        <taxon>Ascomycota</taxon>
        <taxon>Pezizomycotina</taxon>
        <taxon>Dothideomycetes</taxon>
        <taxon>Dothideomycetes incertae sedis</taxon>
        <taxon>Botryosphaeriales</taxon>
        <taxon>Saccharataceae</taxon>
        <taxon>Saccharata</taxon>
    </lineage>
</organism>
<gene>
    <name evidence="8" type="ORF">K490DRAFT_72673</name>
</gene>
<reference evidence="8" key="1">
    <citation type="journal article" date="2020" name="Stud. Mycol.">
        <title>101 Dothideomycetes genomes: a test case for predicting lifestyles and emergence of pathogens.</title>
        <authorList>
            <person name="Haridas S."/>
            <person name="Albert R."/>
            <person name="Binder M."/>
            <person name="Bloem J."/>
            <person name="Labutti K."/>
            <person name="Salamov A."/>
            <person name="Andreopoulos B."/>
            <person name="Baker S."/>
            <person name="Barry K."/>
            <person name="Bills G."/>
            <person name="Bluhm B."/>
            <person name="Cannon C."/>
            <person name="Castanera R."/>
            <person name="Culley D."/>
            <person name="Daum C."/>
            <person name="Ezra D."/>
            <person name="Gonzalez J."/>
            <person name="Henrissat B."/>
            <person name="Kuo A."/>
            <person name="Liang C."/>
            <person name="Lipzen A."/>
            <person name="Lutzoni F."/>
            <person name="Magnuson J."/>
            <person name="Mondo S."/>
            <person name="Nolan M."/>
            <person name="Ohm R."/>
            <person name="Pangilinan J."/>
            <person name="Park H.-J."/>
            <person name="Ramirez L."/>
            <person name="Alfaro M."/>
            <person name="Sun H."/>
            <person name="Tritt A."/>
            <person name="Yoshinaga Y."/>
            <person name="Zwiers L.-H."/>
            <person name="Turgeon B."/>
            <person name="Goodwin S."/>
            <person name="Spatafora J."/>
            <person name="Crous P."/>
            <person name="Grigoriev I."/>
        </authorList>
    </citation>
    <scope>NUCLEOTIDE SEQUENCE</scope>
    <source>
        <strain evidence="8">CBS 121410</strain>
    </source>
</reference>
<feature type="domain" description="Major facilitator superfamily (MFS) profile" evidence="7">
    <location>
        <begin position="48"/>
        <end position="457"/>
    </location>
</feature>
<dbReference type="EMBL" id="ML978715">
    <property type="protein sequence ID" value="KAF2089028.1"/>
    <property type="molecule type" value="Genomic_DNA"/>
</dbReference>